<comment type="caution">
    <text evidence="2">The sequence shown here is derived from an EMBL/GenBank/DDBJ whole genome shotgun (WGS) entry which is preliminary data.</text>
</comment>
<sequence>MVIDIPPAVAAAADEQPDGGRANFLRSVFTAIPPAQLQVPDPVQHQPPPAPPSRRQSNRLLARPSSVPVSRRATHRLDLVGQEEAIGDEAVERYERMYQRPLPRKTRAALSAVTRIVLLVAQ</sequence>
<proteinExistence type="predicted"/>
<feature type="region of interest" description="Disordered" evidence="1">
    <location>
        <begin position="36"/>
        <end position="70"/>
    </location>
</feature>
<name>A0A8T0VAC1_PANVG</name>
<dbReference type="EMBL" id="CM029040">
    <property type="protein sequence ID" value="KAG2633332.1"/>
    <property type="molecule type" value="Genomic_DNA"/>
</dbReference>
<gene>
    <name evidence="2" type="ORF">PVAP13_2NG267000</name>
</gene>
<accession>A0A8T0VAC1</accession>
<evidence type="ECO:0000313" key="2">
    <source>
        <dbReference type="EMBL" id="KAG2633332.1"/>
    </source>
</evidence>
<reference evidence="2" key="1">
    <citation type="submission" date="2020-05" db="EMBL/GenBank/DDBJ databases">
        <title>WGS assembly of Panicum virgatum.</title>
        <authorList>
            <person name="Lovell J.T."/>
            <person name="Jenkins J."/>
            <person name="Shu S."/>
            <person name="Juenger T.E."/>
            <person name="Schmutz J."/>
        </authorList>
    </citation>
    <scope>NUCLEOTIDE SEQUENCE</scope>
    <source>
        <strain evidence="2">AP13</strain>
    </source>
</reference>
<dbReference type="AlphaFoldDB" id="A0A8T0VAC1"/>
<evidence type="ECO:0000313" key="3">
    <source>
        <dbReference type="Proteomes" id="UP000823388"/>
    </source>
</evidence>
<evidence type="ECO:0000256" key="1">
    <source>
        <dbReference type="SAM" id="MobiDB-lite"/>
    </source>
</evidence>
<protein>
    <submittedName>
        <fullName evidence="2">Uncharacterized protein</fullName>
    </submittedName>
</protein>
<keyword evidence="3" id="KW-1185">Reference proteome</keyword>
<dbReference type="Proteomes" id="UP000823388">
    <property type="component" value="Chromosome 2N"/>
</dbReference>
<organism evidence="2 3">
    <name type="scientific">Panicum virgatum</name>
    <name type="common">Blackwell switchgrass</name>
    <dbReference type="NCBI Taxonomy" id="38727"/>
    <lineage>
        <taxon>Eukaryota</taxon>
        <taxon>Viridiplantae</taxon>
        <taxon>Streptophyta</taxon>
        <taxon>Embryophyta</taxon>
        <taxon>Tracheophyta</taxon>
        <taxon>Spermatophyta</taxon>
        <taxon>Magnoliopsida</taxon>
        <taxon>Liliopsida</taxon>
        <taxon>Poales</taxon>
        <taxon>Poaceae</taxon>
        <taxon>PACMAD clade</taxon>
        <taxon>Panicoideae</taxon>
        <taxon>Panicodae</taxon>
        <taxon>Paniceae</taxon>
        <taxon>Panicinae</taxon>
        <taxon>Panicum</taxon>
        <taxon>Panicum sect. Hiantes</taxon>
    </lineage>
</organism>